<dbReference type="NCBIfam" id="NF001208">
    <property type="entry name" value="PRK00174.1"/>
    <property type="match status" value="1"/>
</dbReference>
<proteinExistence type="inferred from homology"/>
<dbReference type="EC" id="6.2.1.1" evidence="7"/>
<evidence type="ECO:0000256" key="3">
    <source>
        <dbReference type="ARBA" id="ARBA00022741"/>
    </source>
</evidence>
<comment type="catalytic activity">
    <reaction evidence="5">
        <text>3-hydroxypropanoate + ATP + CoA = 3-hydroxypropanoyl-CoA + AMP + diphosphate</text>
        <dbReference type="Rhea" id="RHEA:26534"/>
        <dbReference type="ChEBI" id="CHEBI:16510"/>
        <dbReference type="ChEBI" id="CHEBI:30616"/>
        <dbReference type="ChEBI" id="CHEBI:33019"/>
        <dbReference type="ChEBI" id="CHEBI:57287"/>
        <dbReference type="ChEBI" id="CHEBI:58528"/>
        <dbReference type="ChEBI" id="CHEBI:456215"/>
        <dbReference type="EC" id="6.2.1.36"/>
    </reaction>
</comment>
<dbReference type="InterPro" id="IPR045851">
    <property type="entry name" value="AMP-bd_C_sf"/>
</dbReference>
<name>L0ABX5_CALLD</name>
<evidence type="ECO:0000256" key="5">
    <source>
        <dbReference type="ARBA" id="ARBA00051214"/>
    </source>
</evidence>
<dbReference type="GO" id="GO:0019427">
    <property type="term" value="P:acetyl-CoA biosynthetic process from acetate"/>
    <property type="evidence" value="ECO:0007669"/>
    <property type="project" value="UniProtKB-UniRule"/>
</dbReference>
<evidence type="ECO:0000256" key="7">
    <source>
        <dbReference type="NCBIfam" id="TIGR02188"/>
    </source>
</evidence>
<dbReference type="InterPro" id="IPR042099">
    <property type="entry name" value="ANL_N_sf"/>
</dbReference>
<dbReference type="Gene3D" id="3.30.300.30">
    <property type="match status" value="1"/>
</dbReference>
<dbReference type="GO" id="GO:0003987">
    <property type="term" value="F:acetate-CoA ligase activity"/>
    <property type="evidence" value="ECO:0007669"/>
    <property type="project" value="UniProtKB-UniRule"/>
</dbReference>
<dbReference type="GO" id="GO:0016208">
    <property type="term" value="F:AMP binding"/>
    <property type="evidence" value="ECO:0007669"/>
    <property type="project" value="InterPro"/>
</dbReference>
<evidence type="ECO:0000313" key="11">
    <source>
        <dbReference type="EMBL" id="AFZ70550.1"/>
    </source>
</evidence>
<keyword evidence="2 11" id="KW-0436">Ligase</keyword>
<evidence type="ECO:0000259" key="8">
    <source>
        <dbReference type="Pfam" id="PF00501"/>
    </source>
</evidence>
<comment type="similarity">
    <text evidence="1">Belongs to the ATP-dependent AMP-binding enzyme family.</text>
</comment>
<dbReference type="HOGENOM" id="CLU_000022_3_6_2"/>
<evidence type="ECO:0000256" key="6">
    <source>
        <dbReference type="ARBA" id="ARBA00059013"/>
    </source>
</evidence>
<dbReference type="GO" id="GO:0043427">
    <property type="term" value="P:carbon fixation by 3-hydroxypropionate cycle"/>
    <property type="evidence" value="ECO:0007669"/>
    <property type="project" value="UniProtKB-ARBA"/>
</dbReference>
<dbReference type="Proteomes" id="UP000010469">
    <property type="component" value="Chromosome"/>
</dbReference>
<dbReference type="Pfam" id="PF00501">
    <property type="entry name" value="AMP-binding"/>
    <property type="match status" value="1"/>
</dbReference>
<evidence type="ECO:0000256" key="2">
    <source>
        <dbReference type="ARBA" id="ARBA00022598"/>
    </source>
</evidence>
<feature type="domain" description="Acetyl-coenzyme A synthetase N-terminal" evidence="10">
    <location>
        <begin position="20"/>
        <end position="74"/>
    </location>
</feature>
<gene>
    <name evidence="11" type="ordered locus">Calag_0809</name>
</gene>
<keyword evidence="4" id="KW-0067">ATP-binding</keyword>
<dbReference type="PANTHER" id="PTHR24095">
    <property type="entry name" value="ACETYL-COENZYME A SYNTHETASE"/>
    <property type="match status" value="1"/>
</dbReference>
<evidence type="ECO:0000256" key="4">
    <source>
        <dbReference type="ARBA" id="ARBA00022840"/>
    </source>
</evidence>
<dbReference type="GO" id="GO:0043955">
    <property type="term" value="F:3-hydroxypropionyl-CoA synthetase activity"/>
    <property type="evidence" value="ECO:0007669"/>
    <property type="project" value="UniProtKB-EC"/>
</dbReference>
<keyword evidence="12" id="KW-1185">Reference proteome</keyword>
<dbReference type="eggNOG" id="arCOG01529">
    <property type="taxonomic scope" value="Archaea"/>
</dbReference>
<dbReference type="GO" id="GO:0005524">
    <property type="term" value="F:ATP binding"/>
    <property type="evidence" value="ECO:0007669"/>
    <property type="project" value="UniProtKB-KW"/>
</dbReference>
<dbReference type="InterPro" id="IPR020845">
    <property type="entry name" value="AMP-binding_CS"/>
</dbReference>
<dbReference type="PANTHER" id="PTHR24095:SF232">
    <property type="entry name" value="ACETYL-COENZYME A SYNTHETASE"/>
    <property type="match status" value="1"/>
</dbReference>
<dbReference type="KEGG" id="clg:Calag_0809"/>
<comment type="function">
    <text evidence="6">Plays a role in the autotrophic CO(2) fixation pathway. Activates 3-hydroxypropionate to its CoA ester. Can also activate propionate, and to a lesser extent acrylate, acetate and butyrate.</text>
</comment>
<dbReference type="CDD" id="cd05966">
    <property type="entry name" value="ACS"/>
    <property type="match status" value="1"/>
</dbReference>
<dbReference type="PROSITE" id="PS00455">
    <property type="entry name" value="AMP_BINDING"/>
    <property type="match status" value="1"/>
</dbReference>
<evidence type="ECO:0000259" key="9">
    <source>
        <dbReference type="Pfam" id="PF13193"/>
    </source>
</evidence>
<dbReference type="EMBL" id="CP003378">
    <property type="protein sequence ID" value="AFZ70550.1"/>
    <property type="molecule type" value="Genomic_DNA"/>
</dbReference>
<dbReference type="InterPro" id="IPR025110">
    <property type="entry name" value="AMP-bd_C"/>
</dbReference>
<feature type="domain" description="AMP-binding enzyme C-terminal" evidence="9">
    <location>
        <begin position="530"/>
        <end position="608"/>
    </location>
</feature>
<dbReference type="SUPFAM" id="SSF56801">
    <property type="entry name" value="Acetyl-CoA synthetase-like"/>
    <property type="match status" value="1"/>
</dbReference>
<dbReference type="InterPro" id="IPR000873">
    <property type="entry name" value="AMP-dep_synth/lig_dom"/>
</dbReference>
<dbReference type="STRING" id="1056495.Calag_0809"/>
<keyword evidence="3" id="KW-0547">Nucleotide-binding</keyword>
<dbReference type="NCBIfam" id="TIGR02188">
    <property type="entry name" value="Ac_CoA_lig_AcsA"/>
    <property type="match status" value="1"/>
</dbReference>
<dbReference type="FunCoup" id="L0ABX5">
    <property type="interactions" value="214"/>
</dbReference>
<dbReference type="AlphaFoldDB" id="L0ABX5"/>
<feature type="domain" description="AMP-dependent synthetase/ligase" evidence="8">
    <location>
        <begin position="79"/>
        <end position="469"/>
    </location>
</feature>
<dbReference type="FunFam" id="3.40.50.12780:FF:000001">
    <property type="entry name" value="Acetyl-coenzyme A synthetase"/>
    <property type="match status" value="1"/>
</dbReference>
<reference evidence="12" key="1">
    <citation type="submission" date="2012-03" db="EMBL/GenBank/DDBJ databases">
        <title>Complete genome of Caldisphaera lagunensis DSM 15908.</title>
        <authorList>
            <person name="Lucas S."/>
            <person name="Copeland A."/>
            <person name="Lapidus A."/>
            <person name="Glavina del Rio T."/>
            <person name="Dalin E."/>
            <person name="Tice H."/>
            <person name="Bruce D."/>
            <person name="Goodwin L."/>
            <person name="Pitluck S."/>
            <person name="Peters L."/>
            <person name="Mikhailova N."/>
            <person name="Teshima H."/>
            <person name="Kyrpides N."/>
            <person name="Mavromatis K."/>
            <person name="Ivanova N."/>
            <person name="Brettin T."/>
            <person name="Detter J.C."/>
            <person name="Han C."/>
            <person name="Larimer F."/>
            <person name="Land M."/>
            <person name="Hauser L."/>
            <person name="Markowitz V."/>
            <person name="Cheng J.-F."/>
            <person name="Hugenholtz P."/>
            <person name="Woyke T."/>
            <person name="Wu D."/>
            <person name="Spring S."/>
            <person name="Schroeder M."/>
            <person name="Brambilla E."/>
            <person name="Klenk H.-P."/>
            <person name="Eisen J.A."/>
        </authorList>
    </citation>
    <scope>NUCLEOTIDE SEQUENCE [LARGE SCALE GENOMIC DNA]</scope>
    <source>
        <strain evidence="12">DSM 15908 / JCM 11604 / IC-154</strain>
    </source>
</reference>
<accession>L0ABX5</accession>
<protein>
    <recommendedName>
        <fullName evidence="7">Acetate--CoA ligase</fullName>
        <ecNumber evidence="7">6.2.1.1</ecNumber>
    </recommendedName>
</protein>
<evidence type="ECO:0000259" key="10">
    <source>
        <dbReference type="Pfam" id="PF16177"/>
    </source>
</evidence>
<dbReference type="Pfam" id="PF16177">
    <property type="entry name" value="ACAS_N"/>
    <property type="match status" value="1"/>
</dbReference>
<dbReference type="InterPro" id="IPR011904">
    <property type="entry name" value="Ac_CoA_lig"/>
</dbReference>
<dbReference type="Pfam" id="PF13193">
    <property type="entry name" value="AMP-binding_C"/>
    <property type="match status" value="1"/>
</dbReference>
<dbReference type="InterPro" id="IPR032387">
    <property type="entry name" value="ACAS_N"/>
</dbReference>
<dbReference type="InParanoid" id="L0ABX5"/>
<dbReference type="Gene3D" id="3.40.50.12780">
    <property type="entry name" value="N-terminal domain of ligase-like"/>
    <property type="match status" value="1"/>
</dbReference>
<organism evidence="11 12">
    <name type="scientific">Caldisphaera lagunensis (strain DSM 15908 / JCM 11604 / ANMR 0165 / IC-154)</name>
    <dbReference type="NCBI Taxonomy" id="1056495"/>
    <lineage>
        <taxon>Archaea</taxon>
        <taxon>Thermoproteota</taxon>
        <taxon>Thermoprotei</taxon>
        <taxon>Acidilobales</taxon>
        <taxon>Caldisphaeraceae</taxon>
        <taxon>Caldisphaera</taxon>
    </lineage>
</organism>
<evidence type="ECO:0000313" key="12">
    <source>
        <dbReference type="Proteomes" id="UP000010469"/>
    </source>
</evidence>
<sequence>MSEIENLPYKDKRFPYHNAYIDYWRKSVDNIEEFWDQKARELIWYKTWDKVLDSSNPPFYRWFVGGQTNINLNALDRWQNTVTFNKVAYYWEGEDGTARVITYRDLYKEVNKFSKALIDLGVKENDVVTVYLPMIPELPISMLSITRIGAMHSVVFSGFSPEALATRIVDAKSKVLITADSYPRNGKPIELKKNVEQAIMLAKNQGVNVEKVIVVKRLGSEIPFTEGRDYWYHELVNKYPDNTYVKPVARKSDDILFILYTSGTTGKPKGIMHSVGGYMTYVYHAFKWNWDIRPEDVHWTFADVGWITGHTYIVYGPLMHGATEVMYEGAPVYPAPDRPWSIVEKYKVTILYTSPTSLRLLRQYGDDWVKKHDLSSLRILGTVGEPINPDVWDWYFNVIGKGKCPIVDTWWMTETSASMIAPSPHLGLVPLKPGSATYPLPGILPDVLDDNGNPTPPGVKGYLVIKKPWPGMPLGIWGDPERYVKTYFSKYQGLFYAGDYAVKDEEGYFWLLGRADEVLKVAGHRIGTIEMEDALLKHPAVAEAAVIGVPDPIKGEVPIAAVVLKTGVDPKDDLKNELIDVIRKTIGPIATPQAIIFVKKLPKTRSGKIMRRVLKAILTNGPVGDVSTLEDPTSVDELKRAWDEFKLSMK</sequence>
<evidence type="ECO:0000256" key="1">
    <source>
        <dbReference type="ARBA" id="ARBA00006432"/>
    </source>
</evidence>